<reference evidence="1 2" key="1">
    <citation type="submission" date="2018-01" db="EMBL/GenBank/DDBJ databases">
        <title>Genome sequence of Iodobacter sp. strain PCH194 isolated from Indian Trans-Himalaya.</title>
        <authorList>
            <person name="Kumar V."/>
            <person name="Thakur V."/>
            <person name="Kumar S."/>
            <person name="Singh D."/>
        </authorList>
    </citation>
    <scope>NUCLEOTIDE SEQUENCE [LARGE SCALE GENOMIC DNA]</scope>
    <source>
        <strain evidence="1 2">PCH194</strain>
    </source>
</reference>
<dbReference type="KEGG" id="ifl:C1H71_13665"/>
<keyword evidence="2" id="KW-1185">Reference proteome</keyword>
<organism evidence="1 2">
    <name type="scientific">Iodobacter fluviatilis</name>
    <dbReference type="NCBI Taxonomy" id="537"/>
    <lineage>
        <taxon>Bacteria</taxon>
        <taxon>Pseudomonadati</taxon>
        <taxon>Pseudomonadota</taxon>
        <taxon>Betaproteobacteria</taxon>
        <taxon>Neisseriales</taxon>
        <taxon>Chitinibacteraceae</taxon>
        <taxon>Iodobacter</taxon>
    </lineage>
</organism>
<evidence type="ECO:0000313" key="1">
    <source>
        <dbReference type="EMBL" id="QBC44477.1"/>
    </source>
</evidence>
<name>A0A7G3GAR5_9NEIS</name>
<dbReference type="RefSeq" id="WP_130107016.1">
    <property type="nucleotide sequence ID" value="NZ_CP025781.1"/>
</dbReference>
<proteinExistence type="predicted"/>
<evidence type="ECO:0000313" key="2">
    <source>
        <dbReference type="Proteomes" id="UP000515917"/>
    </source>
</evidence>
<dbReference type="AlphaFoldDB" id="A0A7G3GAR5"/>
<gene>
    <name evidence="1" type="ORF">C1H71_13665</name>
</gene>
<protein>
    <submittedName>
        <fullName evidence="1">Uncharacterized protein</fullName>
    </submittedName>
</protein>
<sequence>MTFIQKSLLGLALLFGFFALGMATGWHYGAGRVQSQWDLAIADAEKTVNKAQLNNAVATVQVVTKYVDKVRIVREQGQTIIKEVPIYVTQENDAAAVINNGFVSVWNAANSGNPPDAPRAADAQTSGVKLSEVAEQHSIEAGYCREVEQQLTALQGWLADGY</sequence>
<dbReference type="Proteomes" id="UP000515917">
    <property type="component" value="Chromosome"/>
</dbReference>
<dbReference type="EMBL" id="CP025781">
    <property type="protein sequence ID" value="QBC44477.1"/>
    <property type="molecule type" value="Genomic_DNA"/>
</dbReference>
<accession>A0A7G3GAR5</accession>